<keyword evidence="8" id="KW-1185">Reference proteome</keyword>
<name>D0GMX4_9FUSO</name>
<dbReference type="SUPFAM" id="SSF53335">
    <property type="entry name" value="S-adenosyl-L-methionine-dependent methyltransferases"/>
    <property type="match status" value="1"/>
</dbReference>
<dbReference type="eggNOG" id="COG2189">
    <property type="taxonomic scope" value="Bacteria"/>
</dbReference>
<proteinExistence type="inferred from homology"/>
<gene>
    <name evidence="7" type="primary">mod</name>
    <name evidence="7" type="ORF">HMPREF0554_0612</name>
</gene>
<dbReference type="PROSITE" id="PS00092">
    <property type="entry name" value="N6_MTASE"/>
    <property type="match status" value="1"/>
</dbReference>
<dbReference type="RefSeq" id="WP_006807831.1">
    <property type="nucleotide sequence ID" value="NZ_ADAD01000151.1"/>
</dbReference>
<dbReference type="Gene3D" id="3.40.50.150">
    <property type="entry name" value="Vaccinia Virus protein VP39"/>
    <property type="match status" value="1"/>
</dbReference>
<accession>D0GMX4</accession>
<comment type="caution">
    <text evidence="7">The sequence shown here is derived from an EMBL/GenBank/DDBJ whole genome shotgun (WGS) entry which is preliminary data.</text>
</comment>
<dbReference type="GO" id="GO:0003677">
    <property type="term" value="F:DNA binding"/>
    <property type="evidence" value="ECO:0007669"/>
    <property type="project" value="InterPro"/>
</dbReference>
<comment type="similarity">
    <text evidence="1">Belongs to the N(4)/N(6)-methyltransferase family.</text>
</comment>
<evidence type="ECO:0000256" key="2">
    <source>
        <dbReference type="ARBA" id="ARBA00022603"/>
    </source>
</evidence>
<dbReference type="GO" id="GO:0032259">
    <property type="term" value="P:methylation"/>
    <property type="evidence" value="ECO:0007669"/>
    <property type="project" value="UniProtKB-KW"/>
</dbReference>
<evidence type="ECO:0000256" key="4">
    <source>
        <dbReference type="ARBA" id="ARBA00022691"/>
    </source>
</evidence>
<keyword evidence="3 7" id="KW-0808">Transferase</keyword>
<organism evidence="7 8">
    <name type="scientific">Pseudoleptotrichia goodfellowii F0264</name>
    <dbReference type="NCBI Taxonomy" id="596323"/>
    <lineage>
        <taxon>Bacteria</taxon>
        <taxon>Fusobacteriati</taxon>
        <taxon>Fusobacteriota</taxon>
        <taxon>Fusobacteriia</taxon>
        <taxon>Fusobacteriales</taxon>
        <taxon>Leptotrichiaceae</taxon>
        <taxon>Pseudoleptotrichia</taxon>
    </lineage>
</organism>
<evidence type="ECO:0000313" key="8">
    <source>
        <dbReference type="Proteomes" id="UP000004226"/>
    </source>
</evidence>
<evidence type="ECO:0000256" key="5">
    <source>
        <dbReference type="SAM" id="MobiDB-lite"/>
    </source>
</evidence>
<sequence>MSENKIKQQINNVANDNLEALKQLFPSAVKDGQVDFEALKEELGEFEEVKDEKYEFRWAGKQNAKKAAQTDVGNRTLKYIPEDSKDADTTQNLYIEGDNLEVLKLLRQNYYGAIKMIYIDPPYNTGNDFIYNDNFSMSKEESEKVENRLSEDGERLQKNPKEGNSKYHTKWLNMMYPRLKVARDLLTDDGVIFISIDDNEQANLKKICDEIFGGNNKVAILPTIMNLKGNQDEFAFAGTHEYTVVYSKKYDDLNISSLKVDEEEVILEWQEDEEGYYKKGASLISTGQNAPRELRPNLWFPILYKEDKLYLPSEEFVNLLFDEKTKLFNDILLKEYIEKKEKESYVIILPFVNGKKASWRWSYKKIQQQLKDIIITKTKNGISLNKKQRPELNDLPSKKMKSLLYKPEYSSGNGTNELANIFEMKRIFSNPKPINLLKDLFSIGTKEDSTILDFFSGSATTAHAVMKLNSEDNGNRKYIMVQLPEETDEKSEAFKAGYKNICEIGKERIRRAGDKIKEEIEKENSNLKLGEEPKKVPDIGFKVFRVTDTNIRWKEMEEINETDILNSPDMLDFKVGTKDADVVYELMLRQPGVPLSETLEKLTEIGNRTYLYADSYLVCLETEITEEIIEKVAEINPLPFRFIFRDSAFGDNIGLKDEIFRRLKSLIEKNFGSGDGYRVEFI</sequence>
<evidence type="ECO:0000256" key="1">
    <source>
        <dbReference type="ARBA" id="ARBA00006594"/>
    </source>
</evidence>
<dbReference type="PRINTS" id="PR00506">
    <property type="entry name" value="D21N6MTFRASE"/>
</dbReference>
<keyword evidence="2 7" id="KW-0489">Methyltransferase</keyword>
<evidence type="ECO:0000259" key="6">
    <source>
        <dbReference type="Pfam" id="PF01555"/>
    </source>
</evidence>
<dbReference type="Proteomes" id="UP000004226">
    <property type="component" value="Unassembled WGS sequence"/>
</dbReference>
<keyword evidence="4" id="KW-0949">S-adenosyl-L-methionine</keyword>
<evidence type="ECO:0000256" key="3">
    <source>
        <dbReference type="ARBA" id="ARBA00022679"/>
    </source>
</evidence>
<dbReference type="EMBL" id="ADAD01000151">
    <property type="protein sequence ID" value="EEY34556.1"/>
    <property type="molecule type" value="Genomic_DNA"/>
</dbReference>
<feature type="domain" description="DNA methylase N-4/N-6" evidence="6">
    <location>
        <begin position="114"/>
        <end position="483"/>
    </location>
</feature>
<dbReference type="Pfam" id="PF01555">
    <property type="entry name" value="N6_N4_Mtase"/>
    <property type="match status" value="1"/>
</dbReference>
<dbReference type="InterPro" id="IPR002295">
    <property type="entry name" value="N4/N6-MTase_EcoPI_Mod-like"/>
</dbReference>
<feature type="region of interest" description="Disordered" evidence="5">
    <location>
        <begin position="141"/>
        <end position="163"/>
    </location>
</feature>
<dbReference type="InterPro" id="IPR029063">
    <property type="entry name" value="SAM-dependent_MTases_sf"/>
</dbReference>
<dbReference type="InterPro" id="IPR002941">
    <property type="entry name" value="DNA_methylase_N4/N6"/>
</dbReference>
<evidence type="ECO:0000313" key="7">
    <source>
        <dbReference type="EMBL" id="EEY34556.1"/>
    </source>
</evidence>
<protein>
    <submittedName>
        <fullName evidence="7">DNA (Cytosine-5-)-methyltransferase</fullName>
    </submittedName>
</protein>
<dbReference type="AlphaFoldDB" id="D0GMX4"/>
<dbReference type="GO" id="GO:0008170">
    <property type="term" value="F:N-methyltransferase activity"/>
    <property type="evidence" value="ECO:0007669"/>
    <property type="project" value="InterPro"/>
</dbReference>
<reference evidence="7 8" key="1">
    <citation type="submission" date="2009-10" db="EMBL/GenBank/DDBJ databases">
        <authorList>
            <person name="Harkins D.M."/>
            <person name="Madupu R."/>
            <person name="Durkin A.S."/>
            <person name="Torralba M."/>
            <person name="Methe B."/>
            <person name="Sutton G.G."/>
            <person name="Strausberg R.L."/>
            <person name="Nelson K.E."/>
        </authorList>
    </citation>
    <scope>NUCLEOTIDE SEQUENCE [LARGE SCALE GENOMIC DNA]</scope>
    <source>
        <strain evidence="7 8">F0264</strain>
    </source>
</reference>
<dbReference type="PIRSF" id="PIRSF015855">
    <property type="entry name" value="TypeIII_Mtase_mKpnI"/>
    <property type="match status" value="1"/>
</dbReference>
<dbReference type="InterPro" id="IPR002052">
    <property type="entry name" value="DNA_methylase_N6_adenine_CS"/>
</dbReference>